<sequence length="249" mass="27630">MTHLVTRTQLARLVPFIHRPKSSLRTTTSLPQTVTLPQFSTTTDLNLRRKHSPAMDAQPPESHTPAVEGEEFVHIHDLKMESLSDSMVRIDHSSDAVDAASAAPEEASVDVDRTPVALPEELSRNVIVLTCESSAEGGVCDVYLVGTAHVSEESSREVQAIVSLLKPEAVFLELCSSRVSILTLQNLKLHGEPAMDDLWTMKRELPDFMGTNPDGWISMAEKFFEKNKIHYEDKLQSAFMSMEDEGAML</sequence>
<dbReference type="PANTHER" id="PTHR21530">
    <property type="entry name" value="PHEROMONE SHUTDOWN PROTEIN"/>
    <property type="match status" value="1"/>
</dbReference>
<evidence type="ECO:0008006" key="4">
    <source>
        <dbReference type="Google" id="ProtNLM"/>
    </source>
</evidence>
<gene>
    <name evidence="2" type="ORF">KIW84_075346</name>
</gene>
<accession>A0A9D4ZXZ4</accession>
<proteinExistence type="predicted"/>
<evidence type="ECO:0000256" key="1">
    <source>
        <dbReference type="SAM" id="MobiDB-lite"/>
    </source>
</evidence>
<dbReference type="EMBL" id="JAMSHJ010000007">
    <property type="protein sequence ID" value="KAI5389992.1"/>
    <property type="molecule type" value="Genomic_DNA"/>
</dbReference>
<feature type="region of interest" description="Disordered" evidence="1">
    <location>
        <begin position="39"/>
        <end position="66"/>
    </location>
</feature>
<dbReference type="PANTHER" id="PTHR21530:SF7">
    <property type="entry name" value="TRAB DOMAIN-CONTAINING PROTEIN"/>
    <property type="match status" value="1"/>
</dbReference>
<evidence type="ECO:0000313" key="3">
    <source>
        <dbReference type="Proteomes" id="UP001058974"/>
    </source>
</evidence>
<dbReference type="AlphaFoldDB" id="A0A9D4ZXZ4"/>
<dbReference type="InterPro" id="IPR046345">
    <property type="entry name" value="TraB_PrgY-like"/>
</dbReference>
<comment type="caution">
    <text evidence="2">The sequence shown here is derived from an EMBL/GenBank/DDBJ whole genome shotgun (WGS) entry which is preliminary data.</text>
</comment>
<protein>
    <recommendedName>
        <fullName evidence="4">TraB domain-containing protein</fullName>
    </recommendedName>
</protein>
<dbReference type="Proteomes" id="UP001058974">
    <property type="component" value="Chromosome 7"/>
</dbReference>
<keyword evidence="3" id="KW-1185">Reference proteome</keyword>
<reference evidence="2 3" key="1">
    <citation type="journal article" date="2022" name="Nat. Genet.">
        <title>Improved pea reference genome and pan-genome highlight genomic features and evolutionary characteristics.</title>
        <authorList>
            <person name="Yang T."/>
            <person name="Liu R."/>
            <person name="Luo Y."/>
            <person name="Hu S."/>
            <person name="Wang D."/>
            <person name="Wang C."/>
            <person name="Pandey M.K."/>
            <person name="Ge S."/>
            <person name="Xu Q."/>
            <person name="Li N."/>
            <person name="Li G."/>
            <person name="Huang Y."/>
            <person name="Saxena R.K."/>
            <person name="Ji Y."/>
            <person name="Li M."/>
            <person name="Yan X."/>
            <person name="He Y."/>
            <person name="Liu Y."/>
            <person name="Wang X."/>
            <person name="Xiang C."/>
            <person name="Varshney R.K."/>
            <person name="Ding H."/>
            <person name="Gao S."/>
            <person name="Zong X."/>
        </authorList>
    </citation>
    <scope>NUCLEOTIDE SEQUENCE [LARGE SCALE GENOMIC DNA]</scope>
    <source>
        <strain evidence="2 3">cv. Zhongwan 6</strain>
    </source>
</reference>
<evidence type="ECO:0000313" key="2">
    <source>
        <dbReference type="EMBL" id="KAI5389992.1"/>
    </source>
</evidence>
<name>A0A9D4ZXZ4_PEA</name>
<dbReference type="GO" id="GO:0005741">
    <property type="term" value="C:mitochondrial outer membrane"/>
    <property type="evidence" value="ECO:0007669"/>
    <property type="project" value="TreeGrafter"/>
</dbReference>
<dbReference type="Gramene" id="Psat07G0534600-T3">
    <property type="protein sequence ID" value="KAI5389992.1"/>
    <property type="gene ID" value="KIW84_075346"/>
</dbReference>
<organism evidence="2 3">
    <name type="scientific">Pisum sativum</name>
    <name type="common">Garden pea</name>
    <name type="synonym">Lathyrus oleraceus</name>
    <dbReference type="NCBI Taxonomy" id="3888"/>
    <lineage>
        <taxon>Eukaryota</taxon>
        <taxon>Viridiplantae</taxon>
        <taxon>Streptophyta</taxon>
        <taxon>Embryophyta</taxon>
        <taxon>Tracheophyta</taxon>
        <taxon>Spermatophyta</taxon>
        <taxon>Magnoliopsida</taxon>
        <taxon>eudicotyledons</taxon>
        <taxon>Gunneridae</taxon>
        <taxon>Pentapetalae</taxon>
        <taxon>rosids</taxon>
        <taxon>fabids</taxon>
        <taxon>Fabales</taxon>
        <taxon>Fabaceae</taxon>
        <taxon>Papilionoideae</taxon>
        <taxon>50 kb inversion clade</taxon>
        <taxon>NPAAA clade</taxon>
        <taxon>Hologalegina</taxon>
        <taxon>IRL clade</taxon>
        <taxon>Fabeae</taxon>
        <taxon>Lathyrus</taxon>
    </lineage>
</organism>